<keyword evidence="5" id="KW-0539">Nucleus</keyword>
<proteinExistence type="inferred from homology"/>
<dbReference type="Gene3D" id="1.25.40.10">
    <property type="entry name" value="Tetratricopeptide repeat domain"/>
    <property type="match status" value="1"/>
</dbReference>
<dbReference type="GO" id="GO:0002926">
    <property type="term" value="P:tRNA wobble base 5-methoxycarbonylmethyl-2-thiouridinylation"/>
    <property type="evidence" value="ECO:0007669"/>
    <property type="project" value="TreeGrafter"/>
</dbReference>
<dbReference type="SUPFAM" id="SSF82171">
    <property type="entry name" value="DPP6 N-terminal domain-like"/>
    <property type="match status" value="1"/>
</dbReference>
<dbReference type="InterPro" id="IPR056164">
    <property type="entry name" value="Beta-prop_ELP1_1st"/>
</dbReference>
<comment type="pathway">
    <text evidence="1">tRNA modification; 5-methoxycarbonylmethyl-2-thiouridine-tRNA biosynthesis.</text>
</comment>
<dbReference type="OrthoDB" id="40048at2759"/>
<dbReference type="Pfam" id="PF23925">
    <property type="entry name" value="A-sol_ELP1"/>
    <property type="match status" value="1"/>
</dbReference>
<evidence type="ECO:0000313" key="12">
    <source>
        <dbReference type="EMBL" id="CAG9566151.1"/>
    </source>
</evidence>
<dbReference type="PANTHER" id="PTHR12747:SF0">
    <property type="entry name" value="ELONGATOR COMPLEX PROTEIN 1"/>
    <property type="match status" value="1"/>
</dbReference>
<dbReference type="SUPFAM" id="SSF48452">
    <property type="entry name" value="TPR-like"/>
    <property type="match status" value="1"/>
</dbReference>
<feature type="region of interest" description="Disordered" evidence="6">
    <location>
        <begin position="1121"/>
        <end position="1148"/>
    </location>
</feature>
<dbReference type="Pfam" id="PF23936">
    <property type="entry name" value="HB_ELP1"/>
    <property type="match status" value="1"/>
</dbReference>
<comment type="subcellular location">
    <subcellularLocation>
        <location evidence="5">Cytoplasm</location>
    </subcellularLocation>
    <subcellularLocation>
        <location evidence="5">Nucleus</location>
    </subcellularLocation>
</comment>
<feature type="domain" description="ELP1 N-terminal second beta-propeller" evidence="8">
    <location>
        <begin position="387"/>
        <end position="648"/>
    </location>
</feature>
<feature type="domain" description="ELP1 first N-terminal beta-propeller" evidence="7">
    <location>
        <begin position="47"/>
        <end position="343"/>
    </location>
</feature>
<dbReference type="Pfam" id="PF23878">
    <property type="entry name" value="TPR_ELP1"/>
    <property type="match status" value="1"/>
</dbReference>
<dbReference type="AlphaFoldDB" id="A0A8J2VUL0"/>
<comment type="caution">
    <text evidence="12">The sequence shown here is derived from an EMBL/GenBank/DDBJ whole genome shotgun (WGS) entry which is preliminary data.</text>
</comment>
<keyword evidence="4" id="KW-0819">tRNA processing</keyword>
<dbReference type="GO" id="GO:0005829">
    <property type="term" value="C:cytosol"/>
    <property type="evidence" value="ECO:0007669"/>
    <property type="project" value="TreeGrafter"/>
</dbReference>
<dbReference type="Pfam" id="PF04762">
    <property type="entry name" value="Beta-prop_ELP1_1st"/>
    <property type="match status" value="1"/>
</dbReference>
<keyword evidence="13" id="KW-1185">Reference proteome</keyword>
<dbReference type="UniPathway" id="UPA00988"/>
<dbReference type="GO" id="GO:0033588">
    <property type="term" value="C:elongator holoenzyme complex"/>
    <property type="evidence" value="ECO:0007669"/>
    <property type="project" value="InterPro"/>
</dbReference>
<dbReference type="InterPro" id="IPR011990">
    <property type="entry name" value="TPR-like_helical_dom_sf"/>
</dbReference>
<reference evidence="12" key="1">
    <citation type="submission" date="2021-09" db="EMBL/GenBank/DDBJ databases">
        <authorList>
            <person name="Martin H S."/>
        </authorList>
    </citation>
    <scope>NUCLEOTIDE SEQUENCE</scope>
</reference>
<evidence type="ECO:0000256" key="3">
    <source>
        <dbReference type="ARBA" id="ARBA00022490"/>
    </source>
</evidence>
<evidence type="ECO:0000256" key="2">
    <source>
        <dbReference type="ARBA" id="ARBA00006086"/>
    </source>
</evidence>
<dbReference type="EMBL" id="CAKASE010000056">
    <property type="protein sequence ID" value="CAG9566151.1"/>
    <property type="molecule type" value="Genomic_DNA"/>
</dbReference>
<dbReference type="InterPro" id="IPR006849">
    <property type="entry name" value="Elp1"/>
</dbReference>
<protein>
    <recommendedName>
        <fullName evidence="5">Elongator complex protein 1</fullName>
    </recommendedName>
</protein>
<sequence>MKNLRLWKVSTKKRIIECNDKFFVGYGHPDDSCTGEFFVCSVNGVVSCFDSDGNKKWLIELPNEAVQENLPVNVSFLSLSNSVSVGMSNGELFTINDSGSTCDLAGVCGNGLLAMEWSPDQELLTLVTKDLKVILMSCTFDPINEYYLLSEDFGEKQFITVGWGKKETQFHGSEGKQAAKAKTEVVGDMSESNNRVIISWRGDGDLFAVGFVIDGIRRFKVFDREGNLQYTSEKQPGLEANLSWRPSGNLIATTQKLPEKYLVSFFEKNGLKHGEFIIPVNSTTTVEDIFWSSDSEILTLLCTDKADNTQQILLFTSSNYHWYLKQQLFFNADQKITKLMWDNDFDVANNKKMHLILDNGQYLAYTWIFDINHSYGKSDKDDAIVSVIDGNKVLLTAFRYTVVPPPMAGFEMEFDSSINSIHFAPYYLDSNSFFICMNDKLVFMEQIQKNPLEYKITKIIHSEKSEFPFQFYNWHWLDNETILCAAVDCDDNNKIIQYKISSEKLIRHSEQLIPFALTHIVSHPLINTSVFLQMDSGEILEYSSDNTIQLQDIVLPETCPMFNVFSVDDDTYFLGLSHKGHLYINNSLVMNNVNSFYVHTSYLLLTTLKHMLLCIELTKMGLDALESYEKTESPNVYSRKVERGAKLVISVPNGTRTIFQMPRGNLETIQPRPLSLKIIGEYLDSLKYYEAFDLMRKQRINLNLIYDHNPKLFIDNINVFLASIKSNSWLSLFLSDLENEDVTRTMYSSSYPERKNTTDIETLRKIHHVCGILRNCLSSSSDSKERILPLLTTYVKKNTIDDLEKALNVIKELKVQESAGSKLPVTSDEALKYLLYMVNVDQLFDVALGMYDFDLVLLVANKSQKDPKEYVAMLNELNEMDENYKRFTINKHLKRFDKAVQSLAKCGASRYEELKTFVKYHSLYREALDLFTKDDEIYKQICDDFGLYLKLKKQYVEAGIIYETAKSIDKAIECYKDALEWELVLNLARNKTKQELKDLCWDIANALKDEKRFTEALTVLDTISEDGEDVICMAIECAQYKTALRLCSKYNKRDLIVKSLLPSLMNEYNNTKDLLETNSNKFITYRNRLQVVRENKSKKPAENYDSFATRDCDLYSDAGSTIASSGSGRSYRSSKNRRKHERKVASLKEGSQYEDTALVLALHSLITTTFDMRSSIKELNIALCCLEKNKEALDLQSSLGKLLKDMKESFKQIWSNNFTLEATNAAIEAENVPEGCSVIPQGMATLEPQIRIAPIIHDIPWMLDGLN</sequence>
<evidence type="ECO:0000256" key="6">
    <source>
        <dbReference type="SAM" id="MobiDB-lite"/>
    </source>
</evidence>
<dbReference type="InterPro" id="IPR056166">
    <property type="entry name" value="TPR_ELP1"/>
</dbReference>
<evidence type="ECO:0000256" key="5">
    <source>
        <dbReference type="PIRNR" id="PIRNR017233"/>
    </source>
</evidence>
<evidence type="ECO:0000259" key="8">
    <source>
        <dbReference type="Pfam" id="PF23797"/>
    </source>
</evidence>
<evidence type="ECO:0000259" key="9">
    <source>
        <dbReference type="Pfam" id="PF23878"/>
    </source>
</evidence>
<dbReference type="InterPro" id="IPR056165">
    <property type="entry name" value="Beta-prop_ELP1_2nd"/>
</dbReference>
<evidence type="ECO:0000256" key="4">
    <source>
        <dbReference type="ARBA" id="ARBA00022694"/>
    </source>
</evidence>
<dbReference type="SUPFAM" id="SSF50978">
    <property type="entry name" value="WD40 repeat-like"/>
    <property type="match status" value="1"/>
</dbReference>
<gene>
    <name evidence="12" type="ORF">DCHRY22_LOCUS6861</name>
</gene>
<dbReference type="InterPro" id="IPR056167">
    <property type="entry name" value="A-sol_ELP1"/>
</dbReference>
<accession>A0A8J2VUL0</accession>
<name>A0A8J2VUL0_9NEOP</name>
<comment type="similarity">
    <text evidence="2 5">Belongs to the ELP1/IKA1 family.</text>
</comment>
<feature type="compositionally biased region" description="Basic residues" evidence="6">
    <location>
        <begin position="1132"/>
        <end position="1142"/>
    </location>
</feature>
<dbReference type="PIRSF" id="PIRSF017233">
    <property type="entry name" value="IKAP"/>
    <property type="match status" value="1"/>
</dbReference>
<dbReference type="InterPro" id="IPR056169">
    <property type="entry name" value="HB_ELP1"/>
</dbReference>
<dbReference type="PANTHER" id="PTHR12747">
    <property type="entry name" value="ELONGATOR COMPLEX PROTEIN 1"/>
    <property type="match status" value="1"/>
</dbReference>
<comment type="function">
    <text evidence="5">Component of the elongator complex which is required for multiple tRNA modifications, including mcm5U (5-methoxycarbonylmethyl uridine), mcm5s2U (5-methoxycarbonylmethyl-2-thiouridine), and ncm5U (5-carbamoylmethyl uridine). The elongator complex catalyzes formation of carboxymethyluridine in the wobble base at position 34 in tRNAs.</text>
</comment>
<keyword evidence="3 5" id="KW-0963">Cytoplasm</keyword>
<evidence type="ECO:0000259" key="7">
    <source>
        <dbReference type="Pfam" id="PF04762"/>
    </source>
</evidence>
<dbReference type="Pfam" id="PF23797">
    <property type="entry name" value="Beta-prop_ELP1_2nd"/>
    <property type="match status" value="1"/>
</dbReference>
<feature type="domain" description="ELP1 alpha-solenoid" evidence="10">
    <location>
        <begin position="672"/>
        <end position="877"/>
    </location>
</feature>
<evidence type="ECO:0000256" key="1">
    <source>
        <dbReference type="ARBA" id="ARBA00005043"/>
    </source>
</evidence>
<dbReference type="GO" id="GO:0000049">
    <property type="term" value="F:tRNA binding"/>
    <property type="evidence" value="ECO:0007669"/>
    <property type="project" value="TreeGrafter"/>
</dbReference>
<evidence type="ECO:0000313" key="13">
    <source>
        <dbReference type="Proteomes" id="UP000789524"/>
    </source>
</evidence>
<evidence type="ECO:0000259" key="10">
    <source>
        <dbReference type="Pfam" id="PF23925"/>
    </source>
</evidence>
<dbReference type="Proteomes" id="UP000789524">
    <property type="component" value="Unassembled WGS sequence"/>
</dbReference>
<dbReference type="GO" id="GO:0005634">
    <property type="term" value="C:nucleus"/>
    <property type="evidence" value="ECO:0007669"/>
    <property type="project" value="UniProtKB-SubCell"/>
</dbReference>
<feature type="domain" description="ELP1 three-helical bundle" evidence="11">
    <location>
        <begin position="1054"/>
        <end position="1213"/>
    </location>
</feature>
<dbReference type="InterPro" id="IPR036322">
    <property type="entry name" value="WD40_repeat_dom_sf"/>
</dbReference>
<organism evidence="12 13">
    <name type="scientific">Danaus chrysippus</name>
    <name type="common">African queen</name>
    <dbReference type="NCBI Taxonomy" id="151541"/>
    <lineage>
        <taxon>Eukaryota</taxon>
        <taxon>Metazoa</taxon>
        <taxon>Ecdysozoa</taxon>
        <taxon>Arthropoda</taxon>
        <taxon>Hexapoda</taxon>
        <taxon>Insecta</taxon>
        <taxon>Pterygota</taxon>
        <taxon>Neoptera</taxon>
        <taxon>Endopterygota</taxon>
        <taxon>Lepidoptera</taxon>
        <taxon>Glossata</taxon>
        <taxon>Ditrysia</taxon>
        <taxon>Papilionoidea</taxon>
        <taxon>Nymphalidae</taxon>
        <taxon>Danainae</taxon>
        <taxon>Danaini</taxon>
        <taxon>Danaina</taxon>
        <taxon>Danaus</taxon>
        <taxon>Anosia</taxon>
    </lineage>
</organism>
<evidence type="ECO:0000259" key="11">
    <source>
        <dbReference type="Pfam" id="PF23936"/>
    </source>
</evidence>
<feature type="domain" description="ELP1 TPR" evidence="9">
    <location>
        <begin position="884"/>
        <end position="1039"/>
    </location>
</feature>